<evidence type="ECO:0008006" key="3">
    <source>
        <dbReference type="Google" id="ProtNLM"/>
    </source>
</evidence>
<keyword evidence="2" id="KW-1185">Reference proteome</keyword>
<dbReference type="RefSeq" id="WP_108087599.1">
    <property type="nucleotide sequence ID" value="NZ_CP028487.1"/>
</dbReference>
<name>A0ABM6USC0_9GAMM</name>
<organism evidence="1 2">
    <name type="scientific">Yersinia massiliensis</name>
    <dbReference type="NCBI Taxonomy" id="419257"/>
    <lineage>
        <taxon>Bacteria</taxon>
        <taxon>Pseudomonadati</taxon>
        <taxon>Pseudomonadota</taxon>
        <taxon>Gammaproteobacteria</taxon>
        <taxon>Enterobacterales</taxon>
        <taxon>Yersiniaceae</taxon>
        <taxon>Yersinia</taxon>
    </lineage>
</organism>
<sequence>MDARIFMNYYTSIDLNGLLLKAATIDDDTGTTLRIHLLCERLVEAWICACSGNAYVFGDDTKRLRMECSSKIEMAKNFGLPSDICEAIGVINSLRNDIAHNVSKQEIPDSRIQSIAAKTSNHIAKTNEKSLDNCYITIFDENGNEQETVTLKSESPKNRLKLYLIFGEILRHVMLVIAKKHSGKWDNDFSQHQYAITLTKK</sequence>
<dbReference type="Proteomes" id="UP000240908">
    <property type="component" value="Chromosome"/>
</dbReference>
<protein>
    <recommendedName>
        <fullName evidence="3">DUF4145 domain-containing protein</fullName>
    </recommendedName>
</protein>
<dbReference type="EMBL" id="CP028487">
    <property type="protein sequence ID" value="AVX37833.1"/>
    <property type="molecule type" value="Genomic_DNA"/>
</dbReference>
<evidence type="ECO:0000313" key="2">
    <source>
        <dbReference type="Proteomes" id="UP000240908"/>
    </source>
</evidence>
<reference evidence="2" key="1">
    <citation type="journal article" date="2018" name="Genome Announc.">
        <title>First complete genome sequence of Yersinia massiliensis.</title>
        <authorList>
            <person name="Thomas M.C."/>
            <person name="Arling V."/>
            <person name="Goji N."/>
            <person name="Janzen T.W."/>
            <person name="Duceppe M.-O."/>
            <person name="Mathews A."/>
            <person name="Carrillo C."/>
            <person name="Amoako K."/>
        </authorList>
    </citation>
    <scope>NUCLEOTIDE SEQUENCE [LARGE SCALE GENOMIC DNA]</scope>
    <source>
        <strain evidence="2">GTA</strain>
    </source>
</reference>
<accession>A0ABM6USC0</accession>
<proteinExistence type="predicted"/>
<gene>
    <name evidence="1" type="ORF">DA391_09245</name>
</gene>
<evidence type="ECO:0000313" key="1">
    <source>
        <dbReference type="EMBL" id="AVX37833.1"/>
    </source>
</evidence>